<dbReference type="EMBL" id="CP029202">
    <property type="protein sequence ID" value="QCO23352.1"/>
    <property type="molecule type" value="Genomic_DNA"/>
</dbReference>
<protein>
    <recommendedName>
        <fullName evidence="3">Spiroplasmavirus-related protein</fullName>
    </recommendedName>
</protein>
<proteinExistence type="predicted"/>
<name>A0ABX5UBP8_SPIME</name>
<evidence type="ECO:0000313" key="1">
    <source>
        <dbReference type="EMBL" id="QCO23352.1"/>
    </source>
</evidence>
<evidence type="ECO:0000313" key="2">
    <source>
        <dbReference type="Proteomes" id="UP000298715"/>
    </source>
</evidence>
<accession>A0ABX5UBP8</accession>
<reference evidence="1 2" key="1">
    <citation type="submission" date="2018-05" db="EMBL/GenBank/DDBJ databases">
        <title>Compelete Genome Sequence of Spiroplasma melliferum.</title>
        <authorList>
            <person name="Davis R.E."/>
            <person name="Shao J.Y."/>
            <person name="Zhao Y."/>
            <person name="Gasparich G.E."/>
        </authorList>
    </citation>
    <scope>NUCLEOTIDE SEQUENCE [LARGE SCALE GENOMIC DNA]</scope>
    <source>
        <strain evidence="1 2">AS576</strain>
    </source>
</reference>
<organism evidence="1 2">
    <name type="scientific">Spiroplasma melliferum</name>
    <dbReference type="NCBI Taxonomy" id="2134"/>
    <lineage>
        <taxon>Bacteria</taxon>
        <taxon>Bacillati</taxon>
        <taxon>Mycoplasmatota</taxon>
        <taxon>Mollicutes</taxon>
        <taxon>Entomoplasmatales</taxon>
        <taxon>Spiroplasmataceae</taxon>
        <taxon>Spiroplasma</taxon>
    </lineage>
</organism>
<dbReference type="Proteomes" id="UP000298715">
    <property type="component" value="Chromosome"/>
</dbReference>
<gene>
    <name evidence="1" type="ORF">SRED_001819</name>
</gene>
<evidence type="ECO:0008006" key="3">
    <source>
        <dbReference type="Google" id="ProtNLM"/>
    </source>
</evidence>
<sequence length="63" mass="7389">MDINPGFLYLKLFYSFEIIKKICSSSYINLRLKLGSILGAVKKSLKIKKENKFEIFIELFLKI</sequence>
<keyword evidence="2" id="KW-1185">Reference proteome</keyword>